<dbReference type="RefSeq" id="WP_131616474.1">
    <property type="nucleotide sequence ID" value="NZ_CP036532.1"/>
</dbReference>
<dbReference type="Gene3D" id="3.30.360.10">
    <property type="entry name" value="Dihydrodipicolinate Reductase, domain 2"/>
    <property type="match status" value="1"/>
</dbReference>
<feature type="domain" description="Gfo/Idh/MocA-like oxidoreductase N-terminal" evidence="1">
    <location>
        <begin position="47"/>
        <end position="128"/>
    </location>
</feature>
<proteinExistence type="predicted"/>
<dbReference type="GeneID" id="90767510"/>
<dbReference type="InterPro" id="IPR036291">
    <property type="entry name" value="NAD(P)-bd_dom_sf"/>
</dbReference>
<dbReference type="InterPro" id="IPR000683">
    <property type="entry name" value="Gfo/Idh/MocA-like_OxRdtase_N"/>
</dbReference>
<dbReference type="EMBL" id="CP036532">
    <property type="protein sequence ID" value="QBK30790.1"/>
    <property type="molecule type" value="Genomic_DNA"/>
</dbReference>
<dbReference type="KEGG" id="rpod:E0E05_09400"/>
<dbReference type="OrthoDB" id="9781031at2"/>
<accession>A0A4P6V2W0</accession>
<dbReference type="Gene3D" id="3.40.50.720">
    <property type="entry name" value="NAD(P)-binding Rossmann-like Domain"/>
    <property type="match status" value="1"/>
</dbReference>
<keyword evidence="3" id="KW-1185">Reference proteome</keyword>
<sequence>MSEANGHPYSWSAIFNGYEPTTMADCGFPGIPIYLAKQKFPDDRIAGARVTHVWTQDALLSQHISNATYIDTVVPSPEDMIGAVDAVLLARDDAENHRQFADPFLAAGLPVYVDKPFAHSRRAAEAFFSQEVRDAQIFSCSALRFAQEMLVPSEELARIGGVTRISAQVPKSWTKYAIHVIDPILANCGKLPAVSDVRVRQFGAENDCTEVSFAWDGGERTCQITAFGREPSPISVSYSGPRGTIHTEFADSFAAFKRALCVFLEDSVIGRHSHAAQILDAIDILELGT</sequence>
<name>A0A4P6V2W0_9HYPH</name>
<dbReference type="Proteomes" id="UP000293719">
    <property type="component" value="Chromosome"/>
</dbReference>
<evidence type="ECO:0000259" key="1">
    <source>
        <dbReference type="Pfam" id="PF01408"/>
    </source>
</evidence>
<dbReference type="Pfam" id="PF01408">
    <property type="entry name" value="GFO_IDH_MocA"/>
    <property type="match status" value="1"/>
</dbReference>
<dbReference type="GO" id="GO:0000166">
    <property type="term" value="F:nucleotide binding"/>
    <property type="evidence" value="ECO:0007669"/>
    <property type="project" value="InterPro"/>
</dbReference>
<evidence type="ECO:0000313" key="2">
    <source>
        <dbReference type="EMBL" id="QBK30790.1"/>
    </source>
</evidence>
<organism evidence="2 3">
    <name type="scientific">Roseitalea porphyridii</name>
    <dbReference type="NCBI Taxonomy" id="1852022"/>
    <lineage>
        <taxon>Bacteria</taxon>
        <taxon>Pseudomonadati</taxon>
        <taxon>Pseudomonadota</taxon>
        <taxon>Alphaproteobacteria</taxon>
        <taxon>Hyphomicrobiales</taxon>
        <taxon>Ahrensiaceae</taxon>
        <taxon>Roseitalea</taxon>
    </lineage>
</organism>
<dbReference type="AlphaFoldDB" id="A0A4P6V2W0"/>
<gene>
    <name evidence="2" type="ORF">E0E05_09400</name>
</gene>
<protein>
    <recommendedName>
        <fullName evidence="1">Gfo/Idh/MocA-like oxidoreductase N-terminal domain-containing protein</fullName>
    </recommendedName>
</protein>
<evidence type="ECO:0000313" key="3">
    <source>
        <dbReference type="Proteomes" id="UP000293719"/>
    </source>
</evidence>
<reference evidence="2 3" key="1">
    <citation type="journal article" date="2017" name="Int. J. Syst. Evol. Microbiol.">
        <title>Roseitalea porphyridii gen. nov., sp. nov., isolated from a red alga, and reclassification of Hoeflea suaedae Chung et al. 2013 as Pseudohoeflea suaedae gen. nov., comb. nov.</title>
        <authorList>
            <person name="Hyeon J.W."/>
            <person name="Jeong S.E."/>
            <person name="Baek K."/>
            <person name="Jeon C.O."/>
        </authorList>
    </citation>
    <scope>NUCLEOTIDE SEQUENCE [LARGE SCALE GENOMIC DNA]</scope>
    <source>
        <strain evidence="2 3">MA7-20</strain>
    </source>
</reference>
<dbReference type="SUPFAM" id="SSF51735">
    <property type="entry name" value="NAD(P)-binding Rossmann-fold domains"/>
    <property type="match status" value="1"/>
</dbReference>